<protein>
    <submittedName>
        <fullName evidence="2">Uncharacterized protein</fullName>
    </submittedName>
</protein>
<name>A0A0S4J676_BODSA</name>
<reference evidence="3" key="1">
    <citation type="submission" date="2015-09" db="EMBL/GenBank/DDBJ databases">
        <authorList>
            <consortium name="Pathogen Informatics"/>
        </authorList>
    </citation>
    <scope>NUCLEOTIDE SEQUENCE [LARGE SCALE GENOMIC DNA]</scope>
    <source>
        <strain evidence="3">Lake Konstanz</strain>
    </source>
</reference>
<dbReference type="EMBL" id="CYKH01001111">
    <property type="protein sequence ID" value="CUG84106.1"/>
    <property type="molecule type" value="Genomic_DNA"/>
</dbReference>
<dbReference type="AlphaFoldDB" id="A0A0S4J676"/>
<gene>
    <name evidence="2" type="ORF">BSAL_88325</name>
</gene>
<dbReference type="VEuPathDB" id="TriTrypDB:BSAL_88325"/>
<feature type="region of interest" description="Disordered" evidence="1">
    <location>
        <begin position="22"/>
        <end position="41"/>
    </location>
</feature>
<dbReference type="Proteomes" id="UP000051952">
    <property type="component" value="Unassembled WGS sequence"/>
</dbReference>
<accession>A0A0S4J676</accession>
<evidence type="ECO:0000313" key="2">
    <source>
        <dbReference type="EMBL" id="CUG84106.1"/>
    </source>
</evidence>
<organism evidence="2 3">
    <name type="scientific">Bodo saltans</name>
    <name type="common">Flagellated protozoan</name>
    <dbReference type="NCBI Taxonomy" id="75058"/>
    <lineage>
        <taxon>Eukaryota</taxon>
        <taxon>Discoba</taxon>
        <taxon>Euglenozoa</taxon>
        <taxon>Kinetoplastea</taxon>
        <taxon>Metakinetoplastina</taxon>
        <taxon>Eubodonida</taxon>
        <taxon>Bodonidae</taxon>
        <taxon>Bodo</taxon>
    </lineage>
</organism>
<keyword evidence="3" id="KW-1185">Reference proteome</keyword>
<evidence type="ECO:0000256" key="1">
    <source>
        <dbReference type="SAM" id="MobiDB-lite"/>
    </source>
</evidence>
<evidence type="ECO:0000313" key="3">
    <source>
        <dbReference type="Proteomes" id="UP000051952"/>
    </source>
</evidence>
<feature type="non-terminal residue" evidence="2">
    <location>
        <position position="224"/>
    </location>
</feature>
<proteinExistence type="predicted"/>
<feature type="region of interest" description="Disordered" evidence="1">
    <location>
        <begin position="113"/>
        <end position="133"/>
    </location>
</feature>
<sequence>MYRGAETSSSFYRSMRDAFAGDAKHNNHQQGGDTSAPLPVQQQYNNGRTATMSDIQHRLNAIGRLSSSNSTVAASSVPHSAQQQRFATPLVAYQDSRSATLAEASAALGNYDRSSSSHIAAPPAAIPPPPVGVDDDETLTPTELRALRMIEIAAPVRVLLGELHHPPKPMQLLADEANVRIFPRHVFISRPHNGAPIAEIVIMELSELTEDEQRGTLSFCIRKP</sequence>